<dbReference type="EMBL" id="JBEZFP010000030">
    <property type="protein sequence ID" value="MEU8134706.1"/>
    <property type="molecule type" value="Genomic_DNA"/>
</dbReference>
<feature type="region of interest" description="Disordered" evidence="1">
    <location>
        <begin position="13"/>
        <end position="52"/>
    </location>
</feature>
<accession>A0ABV3DG98</accession>
<dbReference type="Proteomes" id="UP001551482">
    <property type="component" value="Unassembled WGS sequence"/>
</dbReference>
<evidence type="ECO:0000256" key="1">
    <source>
        <dbReference type="SAM" id="MobiDB-lite"/>
    </source>
</evidence>
<protein>
    <submittedName>
        <fullName evidence="2">Uncharacterized protein</fullName>
    </submittedName>
</protein>
<name>A0ABV3DG98_9ACTN</name>
<keyword evidence="3" id="KW-1185">Reference proteome</keyword>
<sequence>MYEEPKRLVADGLADARKEYHRQAPADRVRRHRGGPDRPARLARARARDPDRREGDLLRVALRDQGELGDMRWTLARMRADAADWVGQSRARADEYAATGGPHPERLPVITLVTRMFTEQAEAAYRWAVWA</sequence>
<organism evidence="2 3">
    <name type="scientific">Streptodolium elevatio</name>
    <dbReference type="NCBI Taxonomy" id="3157996"/>
    <lineage>
        <taxon>Bacteria</taxon>
        <taxon>Bacillati</taxon>
        <taxon>Actinomycetota</taxon>
        <taxon>Actinomycetes</taxon>
        <taxon>Kitasatosporales</taxon>
        <taxon>Streptomycetaceae</taxon>
        <taxon>Streptodolium</taxon>
    </lineage>
</organism>
<proteinExistence type="predicted"/>
<evidence type="ECO:0000313" key="3">
    <source>
        <dbReference type="Proteomes" id="UP001551482"/>
    </source>
</evidence>
<comment type="caution">
    <text evidence="2">The sequence shown here is derived from an EMBL/GenBank/DDBJ whole genome shotgun (WGS) entry which is preliminary data.</text>
</comment>
<dbReference type="RefSeq" id="WP_358353597.1">
    <property type="nucleotide sequence ID" value="NZ_JBEZFP010000030.1"/>
</dbReference>
<gene>
    <name evidence="2" type="ORF">AB0C36_14470</name>
</gene>
<evidence type="ECO:0000313" key="2">
    <source>
        <dbReference type="EMBL" id="MEU8134706.1"/>
    </source>
</evidence>
<reference evidence="2 3" key="1">
    <citation type="submission" date="2024-06" db="EMBL/GenBank/DDBJ databases">
        <title>The Natural Products Discovery Center: Release of the First 8490 Sequenced Strains for Exploring Actinobacteria Biosynthetic Diversity.</title>
        <authorList>
            <person name="Kalkreuter E."/>
            <person name="Kautsar S.A."/>
            <person name="Yang D."/>
            <person name="Bader C.D."/>
            <person name="Teijaro C.N."/>
            <person name="Fluegel L."/>
            <person name="Davis C.M."/>
            <person name="Simpson J.R."/>
            <person name="Lauterbach L."/>
            <person name="Steele A.D."/>
            <person name="Gui C."/>
            <person name="Meng S."/>
            <person name="Li G."/>
            <person name="Viehrig K."/>
            <person name="Ye F."/>
            <person name="Su P."/>
            <person name="Kiefer A.F."/>
            <person name="Nichols A."/>
            <person name="Cepeda A.J."/>
            <person name="Yan W."/>
            <person name="Fan B."/>
            <person name="Jiang Y."/>
            <person name="Adhikari A."/>
            <person name="Zheng C.-J."/>
            <person name="Schuster L."/>
            <person name="Cowan T.M."/>
            <person name="Smanski M.J."/>
            <person name="Chevrette M.G."/>
            <person name="De Carvalho L.P.S."/>
            <person name="Shen B."/>
        </authorList>
    </citation>
    <scope>NUCLEOTIDE SEQUENCE [LARGE SCALE GENOMIC DNA]</scope>
    <source>
        <strain evidence="2 3">NPDC048946</strain>
    </source>
</reference>